<protein>
    <submittedName>
        <fullName evidence="2">Uncharacterized protein</fullName>
    </submittedName>
</protein>
<reference evidence="2" key="1">
    <citation type="submission" date="2022-08" db="EMBL/GenBank/DDBJ databases">
        <authorList>
            <person name="Gutierrez-Valencia J."/>
        </authorList>
    </citation>
    <scope>NUCLEOTIDE SEQUENCE</scope>
</reference>
<dbReference type="Proteomes" id="UP001154282">
    <property type="component" value="Unassembled WGS sequence"/>
</dbReference>
<accession>A0AAV0JHU3</accession>
<feature type="region of interest" description="Disordered" evidence="1">
    <location>
        <begin position="1"/>
        <end position="120"/>
    </location>
</feature>
<dbReference type="AlphaFoldDB" id="A0AAV0JHU3"/>
<dbReference type="EMBL" id="CAMGYJ010000005">
    <property type="protein sequence ID" value="CAI0408874.1"/>
    <property type="molecule type" value="Genomic_DNA"/>
</dbReference>
<evidence type="ECO:0000256" key="1">
    <source>
        <dbReference type="SAM" id="MobiDB-lite"/>
    </source>
</evidence>
<feature type="compositionally biased region" description="Basic and acidic residues" evidence="1">
    <location>
        <begin position="88"/>
        <end position="111"/>
    </location>
</feature>
<organism evidence="2 3">
    <name type="scientific">Linum tenue</name>
    <dbReference type="NCBI Taxonomy" id="586396"/>
    <lineage>
        <taxon>Eukaryota</taxon>
        <taxon>Viridiplantae</taxon>
        <taxon>Streptophyta</taxon>
        <taxon>Embryophyta</taxon>
        <taxon>Tracheophyta</taxon>
        <taxon>Spermatophyta</taxon>
        <taxon>Magnoliopsida</taxon>
        <taxon>eudicotyledons</taxon>
        <taxon>Gunneridae</taxon>
        <taxon>Pentapetalae</taxon>
        <taxon>rosids</taxon>
        <taxon>fabids</taxon>
        <taxon>Malpighiales</taxon>
        <taxon>Linaceae</taxon>
        <taxon>Linum</taxon>
    </lineage>
</organism>
<evidence type="ECO:0000313" key="3">
    <source>
        <dbReference type="Proteomes" id="UP001154282"/>
    </source>
</evidence>
<gene>
    <name evidence="2" type="ORF">LITE_LOCUS14149</name>
</gene>
<comment type="caution">
    <text evidence="2">The sequence shown here is derived from an EMBL/GenBank/DDBJ whole genome shotgun (WGS) entry which is preliminary data.</text>
</comment>
<proteinExistence type="predicted"/>
<sequence length="120" mass="13249">MLPPLCRASPGARVPQGSPPAEGPGRVRPSQGDRVRVDEAQGPLRPLLRGHQHTCQLRGGGDGLRGEAEDEEDERDQEQADVPLGPHLGDEHGGCFQQEDHFQDSHGDRQVFPRFGFYHR</sequence>
<keyword evidence="3" id="KW-1185">Reference proteome</keyword>
<evidence type="ECO:0000313" key="2">
    <source>
        <dbReference type="EMBL" id="CAI0408874.1"/>
    </source>
</evidence>
<name>A0AAV0JHU3_9ROSI</name>